<comment type="caution">
    <text evidence="2">The sequence shown here is derived from an EMBL/GenBank/DDBJ whole genome shotgun (WGS) entry which is preliminary data.</text>
</comment>
<keyword evidence="3" id="KW-1185">Reference proteome</keyword>
<reference evidence="3" key="1">
    <citation type="submission" date="2023-07" db="EMBL/GenBank/DDBJ databases">
        <title>30 novel species of actinomycetes from the DSMZ collection.</title>
        <authorList>
            <person name="Nouioui I."/>
        </authorList>
    </citation>
    <scope>NUCLEOTIDE SEQUENCE [LARGE SCALE GENOMIC DNA]</scope>
    <source>
        <strain evidence="3">DSM 44917</strain>
    </source>
</reference>
<dbReference type="GO" id="GO:0016798">
    <property type="term" value="F:hydrolase activity, acting on glycosyl bonds"/>
    <property type="evidence" value="ECO:0007669"/>
    <property type="project" value="UniProtKB-KW"/>
</dbReference>
<gene>
    <name evidence="2" type="ORF">RM780_11105</name>
</gene>
<evidence type="ECO:0000259" key="1">
    <source>
        <dbReference type="Pfam" id="PF09992"/>
    </source>
</evidence>
<dbReference type="PANTHER" id="PTHR40446">
    <property type="entry name" value="N-ACETYLGLUCOSAMINE-1-PHOSPHODIESTER ALPHA-N-ACETYLGLUCOSAMINIDASE"/>
    <property type="match status" value="1"/>
</dbReference>
<feature type="domain" description="Phosphodiester glycosidase" evidence="1">
    <location>
        <begin position="274"/>
        <end position="431"/>
    </location>
</feature>
<accession>A0ABU2L8G6</accession>
<dbReference type="EMBL" id="JAVREN010000012">
    <property type="protein sequence ID" value="MDT0307508.1"/>
    <property type="molecule type" value="Genomic_DNA"/>
</dbReference>
<protein>
    <submittedName>
        <fullName evidence="2">Phosphodiester glycosidase family protein</fullName>
    </submittedName>
</protein>
<keyword evidence="2" id="KW-0326">Glycosidase</keyword>
<sequence length="440" mass="45002">MTFLSRTHPGPGRAATAAAAVLTAVLTAALTLLTAPDGRASDGATAGSGAFLPLGDAGLTETRGTETLAPGVTLTRIVRGTEPAPADQINTTTRGPWVVNVLTFDPRRTRGHLAATHGPDLAGVEPTTALVREAGALAGVNASFFTFTANRQYPGDPVGLGLYDGRLLSEPTGGDTEADFVVDARSNRALMGRLAWSGGIRNRSTDATLPLEFLNHPPVVPAACAGLADQTRCAEPGDVVRFSPEFAAATPSGHGVEVVLDRRGCVVRTATARGTELAAGQASLQATGREAADLLRVAGQGCVAVTSTLVDERGDRLPVREGLFGVNGRYRLMADGVNVVPDGSGSFFARNPRTLAGTTADGRIVLATIDGRMTTSVGTTMDETAAVAEALGLHDAVNLDGGGSTAMSVGGELVNRPSGGVERAVGDALVFLGRPYRTAG</sequence>
<dbReference type="InterPro" id="IPR018711">
    <property type="entry name" value="NAGPA"/>
</dbReference>
<dbReference type="RefSeq" id="WP_311630457.1">
    <property type="nucleotide sequence ID" value="NZ_JAVREN010000012.1"/>
</dbReference>
<proteinExistence type="predicted"/>
<organism evidence="2 3">
    <name type="scientific">Streptomyces boetiae</name>
    <dbReference type="NCBI Taxonomy" id="3075541"/>
    <lineage>
        <taxon>Bacteria</taxon>
        <taxon>Bacillati</taxon>
        <taxon>Actinomycetota</taxon>
        <taxon>Actinomycetes</taxon>
        <taxon>Kitasatosporales</taxon>
        <taxon>Streptomycetaceae</taxon>
        <taxon>Streptomyces</taxon>
    </lineage>
</organism>
<name>A0ABU2L8G6_9ACTN</name>
<evidence type="ECO:0000313" key="2">
    <source>
        <dbReference type="EMBL" id="MDT0307508.1"/>
    </source>
</evidence>
<keyword evidence="2" id="KW-0378">Hydrolase</keyword>
<dbReference type="Pfam" id="PF09992">
    <property type="entry name" value="NAGPA"/>
    <property type="match status" value="1"/>
</dbReference>
<dbReference type="Proteomes" id="UP001183388">
    <property type="component" value="Unassembled WGS sequence"/>
</dbReference>
<dbReference type="PANTHER" id="PTHR40446:SF2">
    <property type="entry name" value="N-ACETYLGLUCOSAMINE-1-PHOSPHODIESTER ALPHA-N-ACETYLGLUCOSAMINIDASE"/>
    <property type="match status" value="1"/>
</dbReference>
<evidence type="ECO:0000313" key="3">
    <source>
        <dbReference type="Proteomes" id="UP001183388"/>
    </source>
</evidence>